<reference evidence="3" key="1">
    <citation type="submission" date="2021-02" db="EMBL/GenBank/DDBJ databases">
        <authorList>
            <person name="Dougan E. K."/>
            <person name="Rhodes N."/>
            <person name="Thang M."/>
            <person name="Chan C."/>
        </authorList>
    </citation>
    <scope>NUCLEOTIDE SEQUENCE</scope>
</reference>
<dbReference type="AlphaFoldDB" id="A0A812QT81"/>
<feature type="compositionally biased region" description="Polar residues" evidence="1">
    <location>
        <begin position="461"/>
        <end position="474"/>
    </location>
</feature>
<feature type="region of interest" description="Disordered" evidence="1">
    <location>
        <begin position="434"/>
        <end position="474"/>
    </location>
</feature>
<evidence type="ECO:0000256" key="2">
    <source>
        <dbReference type="SAM" id="SignalP"/>
    </source>
</evidence>
<keyword evidence="2" id="KW-0732">Signal</keyword>
<dbReference type="EMBL" id="CAJNJA010017498">
    <property type="protein sequence ID" value="CAE7402583.1"/>
    <property type="molecule type" value="Genomic_DNA"/>
</dbReference>
<dbReference type="OrthoDB" id="430011at2759"/>
<protein>
    <submittedName>
        <fullName evidence="3">Uncharacterized protein</fullName>
    </submittedName>
</protein>
<comment type="caution">
    <text evidence="3">The sequence shown here is derived from an EMBL/GenBank/DDBJ whole genome shotgun (WGS) entry which is preliminary data.</text>
</comment>
<feature type="chain" id="PRO_5032552266" evidence="2">
    <location>
        <begin position="20"/>
        <end position="748"/>
    </location>
</feature>
<keyword evidence="4" id="KW-1185">Reference proteome</keyword>
<dbReference type="Proteomes" id="UP000601435">
    <property type="component" value="Unassembled WGS sequence"/>
</dbReference>
<evidence type="ECO:0000313" key="3">
    <source>
        <dbReference type="EMBL" id="CAE7402583.1"/>
    </source>
</evidence>
<feature type="signal peptide" evidence="2">
    <location>
        <begin position="1"/>
        <end position="19"/>
    </location>
</feature>
<gene>
    <name evidence="3" type="ORF">SNEC2469_LOCUS11023</name>
</gene>
<accession>A0A812QT81</accession>
<sequence length="748" mass="82838">MQWTGSALVVFWLAFLVQAREEDEPPEQFKICTGRLEEEETWSCPDVTADKCATTYTAVGGGAYMQCGRDGKLCLHSSFCDTTTTTTLPGFVLIDDDGLWVKINQWTQGLYERQSNAYGTVRTSGPGDGKLDDGVINALMMANKLRGPSGNTYNVFKVTAKEASLAYYLRVKDRNYTDTKRNFDFRRYSTYQAIGDRMPQNLETGYKDLNIAGIFDAYHFGARQSCNRYFMGHDSHDDCYKADGGRNTNKRCFSGGYYCHNKLRRHHPPLLNVQMFLKIAEKGQALPGRCGCWRLGVLSPTMKWQPLDRDLSFAGTWNWLPQKDEEELLGPTTFDEAFRELLDQHRRADAHGCWESAELPHSAETASAAGSVATTAVGSTSPVHFFIGDHDAESTSSLMQSRELFETYNIGSDCASLCESSTSLDYDADWLAGSQPDATVSEPGEPGAAHSISEDTCPGSLASSMPSSRSGQSWSNDREVSWAVDAKFCQLPAIACVEQDELEHWSRCILQESETWMNWMHQGQGMPSQILWESLLHELCELGESSRAKAYLLAGAELGCNPSCWTRLAGLCGVDAEPPVLLRSASESSIAPVESPMSLEPPSASLLEATPGGEEEEFVSESLRRTAERAQERQVLELDALILPVPRRAHGADFPLHSLRATGCTSTGSKQASRMSPAIWADLDEQERLLQELGRAGYIQKRIHRKLHVQAAQIGDRELLSLGDLCFSKQFAEVERLAGRASTNDCFQ</sequence>
<feature type="region of interest" description="Disordered" evidence="1">
    <location>
        <begin position="591"/>
        <end position="616"/>
    </location>
</feature>
<proteinExistence type="predicted"/>
<organism evidence="3 4">
    <name type="scientific">Symbiodinium necroappetens</name>
    <dbReference type="NCBI Taxonomy" id="1628268"/>
    <lineage>
        <taxon>Eukaryota</taxon>
        <taxon>Sar</taxon>
        <taxon>Alveolata</taxon>
        <taxon>Dinophyceae</taxon>
        <taxon>Suessiales</taxon>
        <taxon>Symbiodiniaceae</taxon>
        <taxon>Symbiodinium</taxon>
    </lineage>
</organism>
<evidence type="ECO:0000256" key="1">
    <source>
        <dbReference type="SAM" id="MobiDB-lite"/>
    </source>
</evidence>
<name>A0A812QT81_9DINO</name>
<evidence type="ECO:0000313" key="4">
    <source>
        <dbReference type="Proteomes" id="UP000601435"/>
    </source>
</evidence>